<dbReference type="PANTHER" id="PTHR13314:SF2">
    <property type="entry name" value="CALCIUM CHANNEL FLOWER HOMOLOG"/>
    <property type="match status" value="1"/>
</dbReference>
<dbReference type="Proteomes" id="UP000030693">
    <property type="component" value="Unassembled WGS sequence"/>
</dbReference>
<dbReference type="InterPro" id="IPR019365">
    <property type="entry name" value="TVP18/Ca-channel_flower"/>
</dbReference>
<protein>
    <recommendedName>
        <fullName evidence="8">Golgi apparatus membrane protein TVP18</fullName>
    </recommendedName>
</protein>
<feature type="transmembrane region" description="Helical" evidence="5">
    <location>
        <begin position="12"/>
        <end position="33"/>
    </location>
</feature>
<evidence type="ECO:0000256" key="2">
    <source>
        <dbReference type="ARBA" id="ARBA00022692"/>
    </source>
</evidence>
<evidence type="ECO:0000256" key="4">
    <source>
        <dbReference type="ARBA" id="ARBA00023136"/>
    </source>
</evidence>
<feature type="transmembrane region" description="Helical" evidence="5">
    <location>
        <begin position="39"/>
        <end position="60"/>
    </location>
</feature>
<dbReference type="OrthoDB" id="5591789at2759"/>
<organism evidence="6">
    <name type="scientific">Fonticula alba</name>
    <name type="common">Slime mold</name>
    <dbReference type="NCBI Taxonomy" id="691883"/>
    <lineage>
        <taxon>Eukaryota</taxon>
        <taxon>Rotosphaerida</taxon>
        <taxon>Fonticulaceae</taxon>
        <taxon>Fonticula</taxon>
    </lineage>
</organism>
<keyword evidence="2 5" id="KW-0812">Transmembrane</keyword>
<dbReference type="STRING" id="691883.A0A058Z3Z6"/>
<dbReference type="GO" id="GO:0016192">
    <property type="term" value="P:vesicle-mediated transport"/>
    <property type="evidence" value="ECO:0007669"/>
    <property type="project" value="TreeGrafter"/>
</dbReference>
<dbReference type="AlphaFoldDB" id="A0A058Z3Z6"/>
<evidence type="ECO:0000256" key="1">
    <source>
        <dbReference type="ARBA" id="ARBA00004127"/>
    </source>
</evidence>
<feature type="transmembrane region" description="Helical" evidence="5">
    <location>
        <begin position="106"/>
        <end position="124"/>
    </location>
</feature>
<accession>A0A058Z3Z6</accession>
<keyword evidence="3 5" id="KW-1133">Transmembrane helix</keyword>
<dbReference type="GO" id="GO:0012505">
    <property type="term" value="C:endomembrane system"/>
    <property type="evidence" value="ECO:0007669"/>
    <property type="project" value="UniProtKB-SubCell"/>
</dbReference>
<proteinExistence type="predicted"/>
<evidence type="ECO:0000256" key="5">
    <source>
        <dbReference type="SAM" id="Phobius"/>
    </source>
</evidence>
<sequence>MGCLDELRSGQFSIYGQWVAIASIVLLFIFSLVNIIGTLIIFAILGIVISIFMLLIEIPFFTVCCKTPLIMKSTAFFDKLWVRSILYLAFGALMMCTVAIKVSTLIVPAITLLAAALLYMTALCKRETRSASTLTGGQGVVSNSYQPEGAAPQNQLV</sequence>
<dbReference type="GO" id="GO:0016020">
    <property type="term" value="C:membrane"/>
    <property type="evidence" value="ECO:0007669"/>
    <property type="project" value="InterPro"/>
</dbReference>
<gene>
    <name evidence="6" type="ORF">H696_05184</name>
</gene>
<evidence type="ECO:0000313" key="7">
    <source>
        <dbReference type="Proteomes" id="UP000030693"/>
    </source>
</evidence>
<dbReference type="SMART" id="SM01077">
    <property type="entry name" value="Cg6151-P"/>
    <property type="match status" value="1"/>
</dbReference>
<evidence type="ECO:0000313" key="6">
    <source>
        <dbReference type="EMBL" id="KCV68262.1"/>
    </source>
</evidence>
<keyword evidence="7" id="KW-1185">Reference proteome</keyword>
<dbReference type="Pfam" id="PF10233">
    <property type="entry name" value="Cg6151-P"/>
    <property type="match status" value="1"/>
</dbReference>
<dbReference type="RefSeq" id="XP_009497316.1">
    <property type="nucleotide sequence ID" value="XM_009499041.1"/>
</dbReference>
<name>A0A058Z3Z6_FONAL</name>
<dbReference type="PANTHER" id="PTHR13314">
    <property type="entry name" value="CALCIUM CHANNEL FLOWER HOMOLOG"/>
    <property type="match status" value="1"/>
</dbReference>
<comment type="subcellular location">
    <subcellularLocation>
        <location evidence="1">Endomembrane system</location>
        <topology evidence="1">Multi-pass membrane protein</topology>
    </subcellularLocation>
</comment>
<dbReference type="EMBL" id="KB932209">
    <property type="protein sequence ID" value="KCV68262.1"/>
    <property type="molecule type" value="Genomic_DNA"/>
</dbReference>
<evidence type="ECO:0000256" key="3">
    <source>
        <dbReference type="ARBA" id="ARBA00022989"/>
    </source>
</evidence>
<reference evidence="6" key="1">
    <citation type="submission" date="2013-04" db="EMBL/GenBank/DDBJ databases">
        <title>The Genome Sequence of Fonticula alba ATCC 38817.</title>
        <authorList>
            <consortium name="The Broad Institute Genomics Platform"/>
            <person name="Russ C."/>
            <person name="Cuomo C."/>
            <person name="Burger G."/>
            <person name="Gray M.W."/>
            <person name="Holland P.W.H."/>
            <person name="King N."/>
            <person name="Lang F.B.F."/>
            <person name="Roger A.J."/>
            <person name="Ruiz-Trillo I."/>
            <person name="Brown M."/>
            <person name="Walker B."/>
            <person name="Young S."/>
            <person name="Zeng Q."/>
            <person name="Gargeya S."/>
            <person name="Fitzgerald M."/>
            <person name="Haas B."/>
            <person name="Abouelleil A."/>
            <person name="Allen A.W."/>
            <person name="Alvarado L."/>
            <person name="Arachchi H.M."/>
            <person name="Berlin A.M."/>
            <person name="Chapman S.B."/>
            <person name="Gainer-Dewar J."/>
            <person name="Goldberg J."/>
            <person name="Griggs A."/>
            <person name="Gujja S."/>
            <person name="Hansen M."/>
            <person name="Howarth C."/>
            <person name="Imamovic A."/>
            <person name="Ireland A."/>
            <person name="Larimer J."/>
            <person name="McCowan C."/>
            <person name="Murphy C."/>
            <person name="Pearson M."/>
            <person name="Poon T.W."/>
            <person name="Priest M."/>
            <person name="Roberts A."/>
            <person name="Saif S."/>
            <person name="Shea T."/>
            <person name="Sisk P."/>
            <person name="Sykes S."/>
            <person name="Wortman J."/>
            <person name="Nusbaum C."/>
            <person name="Birren B."/>
        </authorList>
    </citation>
    <scope>NUCLEOTIDE SEQUENCE [LARGE SCALE GENOMIC DNA]</scope>
    <source>
        <strain evidence="6">ATCC 38817</strain>
    </source>
</reference>
<keyword evidence="4 5" id="KW-0472">Membrane</keyword>
<evidence type="ECO:0008006" key="8">
    <source>
        <dbReference type="Google" id="ProtNLM"/>
    </source>
</evidence>
<dbReference type="GeneID" id="20529909"/>